<accession>A0A849I1G6</accession>
<name>A0A849I1G6_9HYPH</name>
<evidence type="ECO:0000313" key="1">
    <source>
        <dbReference type="EMBL" id="NNM73202.1"/>
    </source>
</evidence>
<gene>
    <name evidence="1" type="ORF">HJG44_12505</name>
</gene>
<dbReference type="EMBL" id="JABEPP010000003">
    <property type="protein sequence ID" value="NNM73202.1"/>
    <property type="molecule type" value="Genomic_DNA"/>
</dbReference>
<dbReference type="AlphaFoldDB" id="A0A849I1G6"/>
<keyword evidence="2" id="KW-1185">Reference proteome</keyword>
<dbReference type="Proteomes" id="UP000564885">
    <property type="component" value="Unassembled WGS sequence"/>
</dbReference>
<evidence type="ECO:0000313" key="2">
    <source>
        <dbReference type="Proteomes" id="UP000564885"/>
    </source>
</evidence>
<organism evidence="1 2">
    <name type="scientific">Enterovirga aerilata</name>
    <dbReference type="NCBI Taxonomy" id="2730920"/>
    <lineage>
        <taxon>Bacteria</taxon>
        <taxon>Pseudomonadati</taxon>
        <taxon>Pseudomonadota</taxon>
        <taxon>Alphaproteobacteria</taxon>
        <taxon>Hyphomicrobiales</taxon>
        <taxon>Methylobacteriaceae</taxon>
        <taxon>Enterovirga</taxon>
    </lineage>
</organism>
<proteinExistence type="predicted"/>
<sequence length="64" mass="7530">MYATYLRLGITVWDGNRAVIRAARLKLARSALRNPASLEARKRFYRDMLGHHADAQRRVMQFRL</sequence>
<dbReference type="RefSeq" id="WP_171218982.1">
    <property type="nucleotide sequence ID" value="NZ_JABEPP010000003.1"/>
</dbReference>
<comment type="caution">
    <text evidence="1">The sequence shown here is derived from an EMBL/GenBank/DDBJ whole genome shotgun (WGS) entry which is preliminary data.</text>
</comment>
<protein>
    <submittedName>
        <fullName evidence="1">Uncharacterized protein</fullName>
    </submittedName>
</protein>
<reference evidence="1 2" key="1">
    <citation type="submission" date="2020-04" db="EMBL/GenBank/DDBJ databases">
        <title>Enterovirga sp. isolate from soil.</title>
        <authorList>
            <person name="Chea S."/>
            <person name="Kim D.-U."/>
        </authorList>
    </citation>
    <scope>NUCLEOTIDE SEQUENCE [LARGE SCALE GENOMIC DNA]</scope>
    <source>
        <strain evidence="1 2">DB1703</strain>
    </source>
</reference>